<evidence type="ECO:0000313" key="2">
    <source>
        <dbReference type="EMBL" id="TRV08074.1"/>
    </source>
</evidence>
<dbReference type="PANTHER" id="PTHR46844:SF1">
    <property type="entry name" value="SLR5058 PROTEIN"/>
    <property type="match status" value="1"/>
</dbReference>
<dbReference type="InterPro" id="IPR027417">
    <property type="entry name" value="P-loop_NTPase"/>
</dbReference>
<organism evidence="2 3">
    <name type="scientific">Microcystis flos-aquae Mf_QC_C_20070823_S10D</name>
    <dbReference type="NCBI Taxonomy" id="2486236"/>
    <lineage>
        <taxon>Bacteria</taxon>
        <taxon>Bacillati</taxon>
        <taxon>Cyanobacteriota</taxon>
        <taxon>Cyanophyceae</taxon>
        <taxon>Oscillatoriophycideae</taxon>
        <taxon>Chroococcales</taxon>
        <taxon>Microcystaceae</taxon>
        <taxon>Microcystis</taxon>
    </lineage>
</organism>
<dbReference type="CDD" id="cd00267">
    <property type="entry name" value="ABC_ATPase"/>
    <property type="match status" value="1"/>
</dbReference>
<dbReference type="PROSITE" id="PS50837">
    <property type="entry name" value="NACHT"/>
    <property type="match status" value="1"/>
</dbReference>
<dbReference type="PANTHER" id="PTHR46844">
    <property type="entry name" value="SLR5058 PROTEIN"/>
    <property type="match status" value="1"/>
</dbReference>
<dbReference type="InterPro" id="IPR007111">
    <property type="entry name" value="NACHT_NTPase"/>
</dbReference>
<protein>
    <submittedName>
        <fullName evidence="2">NACHT domain-containing protein</fullName>
    </submittedName>
</protein>
<accession>A0A552KJ98</accession>
<comment type="caution">
    <text evidence="2">The sequence shown here is derived from an EMBL/GenBank/DDBJ whole genome shotgun (WGS) entry which is preliminary data.</text>
</comment>
<proteinExistence type="predicted"/>
<dbReference type="Pfam" id="PF05729">
    <property type="entry name" value="NACHT"/>
    <property type="match status" value="1"/>
</dbReference>
<sequence length="630" mass="72471">MPKSHYLDSFYRRSHKIGRKAFSAMPPMQKLTQRLVQWIPFGTASLWTLDSVKQGLTQGEWTQTLIPTFVTACSSLWVKFSGKFMETLEEEAERRGETSAQTLIRTINNIPSNLIQLRSKRNFLNKYYQQLIYICRDYLTQGLDKDRILKLEKVFVPLKMATKEAVQVDPKMIQAVDRSAKNPKEKQIWDFLAAMQNEAAFRPIVILGAPGSGKTTLLRHIALTYATQSQRKIHPQAPKLIPVLLYLREVSQEIELSQEIAAHKLTLPELITQQIKGQRKIDPLNPPLHWFADKLRQKQCLVLLDGLDEVADETQRQKVKNWVDEQIQTYPDTLFLLTSRPYGYRSAPLQESVTVLEVKPFNLKQMQQFVNNWYLQTEIISRAGEEDLGVREEAREQAEDLIARILNSKPLADMAVNPLLLTMIATVHRRGSALPGKRVELYKEICQVLLEKRHRAKKLAIPLIATQKQAVLQVLALMLMQNNTREFKLSEKAPLIQAKLREVASSEITAEEFIKQVRDVCGLLVEKENDVYEFAHLSFQEYLAAVEIKETQQEKLLLDNINHSWWHETIRLYTAQSNATNIISAILNMEEPTVDTMALAYECRDEGLSVDEYVKNKLDAKLEEDLESHP</sequence>
<evidence type="ECO:0000313" key="3">
    <source>
        <dbReference type="Proteomes" id="UP000315868"/>
    </source>
</evidence>
<name>A0A552KJ98_9CHRO</name>
<evidence type="ECO:0000259" key="1">
    <source>
        <dbReference type="PROSITE" id="PS50837"/>
    </source>
</evidence>
<gene>
    <name evidence="2" type="ORF">EWV45_18600</name>
</gene>
<reference evidence="2 3" key="1">
    <citation type="submission" date="2019-01" db="EMBL/GenBank/DDBJ databases">
        <title>Coherence of Microcystis species and biogeography revealed through population genomics.</title>
        <authorList>
            <person name="Perez-Carrascal O.M."/>
            <person name="Terrat Y."/>
            <person name="Giani A."/>
            <person name="Fortin N."/>
            <person name="Tromas N."/>
            <person name="Shapiro B.J."/>
        </authorList>
    </citation>
    <scope>NUCLEOTIDE SEQUENCE [LARGE SCALE GENOMIC DNA]</scope>
    <source>
        <strain evidence="2">Mf_QC_C_20070823_S10D</strain>
    </source>
</reference>
<dbReference type="Proteomes" id="UP000315868">
    <property type="component" value="Unassembled WGS sequence"/>
</dbReference>
<dbReference type="EMBL" id="SFAM01000172">
    <property type="protein sequence ID" value="TRV08074.1"/>
    <property type="molecule type" value="Genomic_DNA"/>
</dbReference>
<dbReference type="SUPFAM" id="SSF52540">
    <property type="entry name" value="P-loop containing nucleoside triphosphate hydrolases"/>
    <property type="match status" value="1"/>
</dbReference>
<feature type="domain" description="NACHT" evidence="1">
    <location>
        <begin position="202"/>
        <end position="341"/>
    </location>
</feature>
<dbReference type="AlphaFoldDB" id="A0A552KJ98"/>
<dbReference type="Gene3D" id="3.40.50.300">
    <property type="entry name" value="P-loop containing nucleotide triphosphate hydrolases"/>
    <property type="match status" value="1"/>
</dbReference>